<protein>
    <submittedName>
        <fullName evidence="3">Uncharacterized protein</fullName>
    </submittedName>
</protein>
<evidence type="ECO:0000313" key="3">
    <source>
        <dbReference type="EMBL" id="RRT60162.1"/>
    </source>
</evidence>
<dbReference type="EMBL" id="AMZH03007903">
    <property type="protein sequence ID" value="RRT60162.1"/>
    <property type="molecule type" value="Genomic_DNA"/>
</dbReference>
<accession>A0A426Z867</accession>
<gene>
    <name evidence="3" type="ORF">B296_00032834</name>
</gene>
<feature type="compositionally biased region" description="Basic and acidic residues" evidence="2">
    <location>
        <begin position="1"/>
        <end position="10"/>
    </location>
</feature>
<evidence type="ECO:0000256" key="2">
    <source>
        <dbReference type="SAM" id="MobiDB-lite"/>
    </source>
</evidence>
<reference evidence="3 4" key="1">
    <citation type="journal article" date="2014" name="Agronomy (Basel)">
        <title>A Draft Genome Sequence for Ensete ventricosum, the Drought-Tolerant Tree Against Hunger.</title>
        <authorList>
            <person name="Harrison J."/>
            <person name="Moore K.A."/>
            <person name="Paszkiewicz K."/>
            <person name="Jones T."/>
            <person name="Grant M."/>
            <person name="Ambacheew D."/>
            <person name="Muzemil S."/>
            <person name="Studholme D.J."/>
        </authorList>
    </citation>
    <scope>NUCLEOTIDE SEQUENCE [LARGE SCALE GENOMIC DNA]</scope>
</reference>
<keyword evidence="1" id="KW-0175">Coiled coil</keyword>
<proteinExistence type="predicted"/>
<name>A0A426Z867_ENSVE</name>
<feature type="region of interest" description="Disordered" evidence="2">
    <location>
        <begin position="1"/>
        <end position="43"/>
    </location>
</feature>
<feature type="coiled-coil region" evidence="1">
    <location>
        <begin position="202"/>
        <end position="243"/>
    </location>
</feature>
<evidence type="ECO:0000256" key="1">
    <source>
        <dbReference type="SAM" id="Coils"/>
    </source>
</evidence>
<sequence>MTDRSPHKCPYDTTLIYKPKPTMKANQKRATKPTASSEKPKSVKDLCSARLGEDGRDYHAIRVSNQLERAPNVPLKIDLTPLMHGMQIWLDGEASVRYAQGTHIPRLAIDLYSLSSKVLMNQAAKSMVLVSSISAHPFLSNTLTRPWPWQSQHCYMALLDQVHDAGRVITALDNKSDVLHKEVQRLKEGSDPDAMAVTNRRASKAQSLAENLQVELEEATQQRESLERELGETRNALSDSRNLPKFKSSLLICKQLAEVREQLGDSRANFGMLGLRSNK</sequence>
<evidence type="ECO:0000313" key="4">
    <source>
        <dbReference type="Proteomes" id="UP000287651"/>
    </source>
</evidence>
<dbReference type="AlphaFoldDB" id="A0A426Z867"/>
<comment type="caution">
    <text evidence="3">The sequence shown here is derived from an EMBL/GenBank/DDBJ whole genome shotgun (WGS) entry which is preliminary data.</text>
</comment>
<dbReference type="Proteomes" id="UP000287651">
    <property type="component" value="Unassembled WGS sequence"/>
</dbReference>
<organism evidence="3 4">
    <name type="scientific">Ensete ventricosum</name>
    <name type="common">Abyssinian banana</name>
    <name type="synonym">Musa ensete</name>
    <dbReference type="NCBI Taxonomy" id="4639"/>
    <lineage>
        <taxon>Eukaryota</taxon>
        <taxon>Viridiplantae</taxon>
        <taxon>Streptophyta</taxon>
        <taxon>Embryophyta</taxon>
        <taxon>Tracheophyta</taxon>
        <taxon>Spermatophyta</taxon>
        <taxon>Magnoliopsida</taxon>
        <taxon>Liliopsida</taxon>
        <taxon>Zingiberales</taxon>
        <taxon>Musaceae</taxon>
        <taxon>Ensete</taxon>
    </lineage>
</organism>